<evidence type="ECO:0000256" key="7">
    <source>
        <dbReference type="ARBA" id="ARBA00022927"/>
    </source>
</evidence>
<dbReference type="Gene3D" id="2.70.98.90">
    <property type="match status" value="1"/>
</dbReference>
<dbReference type="CDD" id="cd20070">
    <property type="entry name" value="5TM_YidC_Alb3"/>
    <property type="match status" value="1"/>
</dbReference>
<evidence type="ECO:0000256" key="10">
    <source>
        <dbReference type="ARBA" id="ARBA00023186"/>
    </source>
</evidence>
<evidence type="ECO:0000259" key="15">
    <source>
        <dbReference type="Pfam" id="PF14849"/>
    </source>
</evidence>
<evidence type="ECO:0000256" key="5">
    <source>
        <dbReference type="ARBA" id="ARBA00022475"/>
    </source>
</evidence>
<comment type="similarity">
    <text evidence="2 13">Belongs to the OXA1/ALB3/YidC family. Type 1 subfamily.</text>
</comment>
<organism evidence="16 17">
    <name type="scientific">Desulfovibrio subterraneus</name>
    <dbReference type="NCBI Taxonomy" id="2718620"/>
    <lineage>
        <taxon>Bacteria</taxon>
        <taxon>Pseudomonadati</taxon>
        <taxon>Thermodesulfobacteriota</taxon>
        <taxon>Desulfovibrionia</taxon>
        <taxon>Desulfovibrionales</taxon>
        <taxon>Desulfovibrionaceae</taxon>
        <taxon>Desulfovibrio</taxon>
    </lineage>
</organism>
<dbReference type="InterPro" id="IPR028055">
    <property type="entry name" value="YidC/Oxa/ALB_C"/>
</dbReference>
<dbReference type="CDD" id="cd19961">
    <property type="entry name" value="EcYidC-like_peri"/>
    <property type="match status" value="1"/>
</dbReference>
<dbReference type="Pfam" id="PF14849">
    <property type="entry name" value="YidC_periplas"/>
    <property type="match status" value="1"/>
</dbReference>
<gene>
    <name evidence="13 16" type="primary">yidC</name>
    <name evidence="16" type="ORF">DSM101010T_19240</name>
</gene>
<name>A0A7J0BIV6_9BACT</name>
<comment type="caution">
    <text evidence="16">The sequence shown here is derived from an EMBL/GenBank/DDBJ whole genome shotgun (WGS) entry which is preliminary data.</text>
</comment>
<dbReference type="InterPro" id="IPR047196">
    <property type="entry name" value="YidC_ALB_C"/>
</dbReference>
<comment type="subcellular location">
    <subcellularLocation>
        <location evidence="1">Cell inner membrane</location>
        <topology evidence="1">Multi-pass membrane protein</topology>
    </subcellularLocation>
    <subcellularLocation>
        <location evidence="13">Cell membrane</location>
        <topology evidence="13">Multi-pass membrane protein</topology>
    </subcellularLocation>
</comment>
<evidence type="ECO:0000313" key="17">
    <source>
        <dbReference type="Proteomes" id="UP000503840"/>
    </source>
</evidence>
<feature type="transmembrane region" description="Helical" evidence="13">
    <location>
        <begin position="346"/>
        <end position="365"/>
    </location>
</feature>
<dbReference type="InterPro" id="IPR028053">
    <property type="entry name" value="Membr_insert_YidC_N"/>
</dbReference>
<dbReference type="NCBIfam" id="TIGR03593">
    <property type="entry name" value="yidC_nterm"/>
    <property type="match status" value="1"/>
</dbReference>
<feature type="transmembrane region" description="Helical" evidence="13">
    <location>
        <begin position="456"/>
        <end position="480"/>
    </location>
</feature>
<dbReference type="InterPro" id="IPR038221">
    <property type="entry name" value="YidC_periplasmic_sf"/>
</dbReference>
<dbReference type="GO" id="GO:0032977">
    <property type="term" value="F:membrane insertase activity"/>
    <property type="evidence" value="ECO:0007669"/>
    <property type="project" value="InterPro"/>
</dbReference>
<evidence type="ECO:0000256" key="4">
    <source>
        <dbReference type="ARBA" id="ARBA00022448"/>
    </source>
</evidence>
<protein>
    <recommendedName>
        <fullName evidence="3 13">Membrane protein insertase YidC</fullName>
    </recommendedName>
    <alternativeName>
        <fullName evidence="12 13">Foldase YidC</fullName>
    </alternativeName>
    <alternativeName>
        <fullName evidence="11 13">Membrane integrase YidC</fullName>
    </alternativeName>
    <alternativeName>
        <fullName evidence="13">Membrane protein YidC</fullName>
    </alternativeName>
</protein>
<keyword evidence="10 13" id="KW-0143">Chaperone</keyword>
<dbReference type="PANTHER" id="PTHR12428:SF65">
    <property type="entry name" value="CYTOCHROME C OXIDASE ASSEMBLY PROTEIN COX18, MITOCHONDRIAL"/>
    <property type="match status" value="1"/>
</dbReference>
<comment type="function">
    <text evidence="13">Required for the insertion and/or proper folding and/or complex formation of integral membrane proteins into the membrane. Involved in integration of membrane proteins that insert both dependently and independently of the Sec translocase complex, as well as at least some lipoproteins. Aids folding of multispanning membrane proteins.</text>
</comment>
<sequence>MMDNKRLLIAVALCLAVTVGWNFLAEHMGWLPKPAEQQVATASEAGNVNVQATTAADADQPAVPVFQPSEGREVTVSTPLYTAVMHSQGGVMKSFQLKEYKATLDAGSPSVDMVGEAASQMGDLGIMLDGKRTWLEGQWSFAGENLSLDGNASGLLVFTGEVEGIRVIREMHFFADSYVVKEKVRLVNAGETPRSVRLDFTLGSSPIESAHSRYNPTKIAWFSDSEGLDYESDLEELEKGFAKSLPLRWAGVESNYFLAAVAPEGSDVALKAKFQHGVYRVAIERDAIGLAPGAEVELGTNYFLGPKLAQALESAPNMLGASIDYGMFSILAKPLLKMINFFHGYVGNYGVAIIILTILIKLLFWPLSHKSYKSMEQMKKLQPMMQKIREKHADDRERQNQEVMNLYKTYKVNPAGGCLPMLVQIPVFFGLYQALLNSIELRHASFITYLPFTDKIWLADLSAADPFYITPIVMGLTMLLQQMMTPSTGDPVQKKMMMFMPLVFTFMFLNFPAGLVVYWLVNNVLSIAQQWFMLRKA</sequence>
<evidence type="ECO:0000256" key="3">
    <source>
        <dbReference type="ARBA" id="ARBA00015325"/>
    </source>
</evidence>
<keyword evidence="7 13" id="KW-0653">Protein transport</keyword>
<evidence type="ECO:0000259" key="14">
    <source>
        <dbReference type="Pfam" id="PF02096"/>
    </source>
</evidence>
<dbReference type="NCBIfam" id="TIGR03592">
    <property type="entry name" value="yidC_oxa1_cterm"/>
    <property type="match status" value="1"/>
</dbReference>
<dbReference type="PANTHER" id="PTHR12428">
    <property type="entry name" value="OXA1"/>
    <property type="match status" value="1"/>
</dbReference>
<dbReference type="HAMAP" id="MF_01810">
    <property type="entry name" value="YidC_type1"/>
    <property type="match status" value="1"/>
</dbReference>
<evidence type="ECO:0000256" key="12">
    <source>
        <dbReference type="ARBA" id="ARBA00033342"/>
    </source>
</evidence>
<reference evidence="16 17" key="1">
    <citation type="submission" date="2020-05" db="EMBL/GenBank/DDBJ databases">
        <title>Draft genome sequence of Desulfovibrio sp. strain HN2T.</title>
        <authorList>
            <person name="Ueno A."/>
            <person name="Tamazawa S."/>
            <person name="Tamamura S."/>
            <person name="Murakami T."/>
            <person name="Kiyama T."/>
            <person name="Inomata H."/>
            <person name="Amano Y."/>
            <person name="Miyakawa K."/>
            <person name="Tamaki H."/>
            <person name="Naganuma T."/>
            <person name="Kaneko K."/>
        </authorList>
    </citation>
    <scope>NUCLEOTIDE SEQUENCE [LARGE SCALE GENOMIC DNA]</scope>
    <source>
        <strain evidence="16 17">HN2</strain>
    </source>
</reference>
<keyword evidence="6 13" id="KW-0812">Transmembrane</keyword>
<keyword evidence="5 13" id="KW-1003">Cell membrane</keyword>
<dbReference type="Pfam" id="PF02096">
    <property type="entry name" value="60KD_IMP"/>
    <property type="match status" value="1"/>
</dbReference>
<keyword evidence="9 13" id="KW-0472">Membrane</keyword>
<feature type="domain" description="Membrane insertase YidC/Oxa/ALB C-terminal" evidence="14">
    <location>
        <begin position="349"/>
        <end position="533"/>
    </location>
</feature>
<dbReference type="GO" id="GO:0005886">
    <property type="term" value="C:plasma membrane"/>
    <property type="evidence" value="ECO:0007669"/>
    <property type="project" value="UniProtKB-SubCell"/>
</dbReference>
<evidence type="ECO:0000256" key="2">
    <source>
        <dbReference type="ARBA" id="ARBA00010527"/>
    </source>
</evidence>
<evidence type="ECO:0000256" key="1">
    <source>
        <dbReference type="ARBA" id="ARBA00004429"/>
    </source>
</evidence>
<evidence type="ECO:0000313" key="16">
    <source>
        <dbReference type="EMBL" id="GFM33559.1"/>
    </source>
</evidence>
<dbReference type="InterPro" id="IPR001708">
    <property type="entry name" value="YidC/ALB3/OXA1/COX18"/>
</dbReference>
<evidence type="ECO:0000256" key="11">
    <source>
        <dbReference type="ARBA" id="ARBA00033245"/>
    </source>
</evidence>
<dbReference type="AlphaFoldDB" id="A0A7J0BIV6"/>
<evidence type="ECO:0000256" key="9">
    <source>
        <dbReference type="ARBA" id="ARBA00023136"/>
    </source>
</evidence>
<proteinExistence type="inferred from homology"/>
<dbReference type="Proteomes" id="UP000503840">
    <property type="component" value="Unassembled WGS sequence"/>
</dbReference>
<keyword evidence="4 13" id="KW-0813">Transport</keyword>
<dbReference type="PRINTS" id="PR01900">
    <property type="entry name" value="YIDCPROTEIN"/>
</dbReference>
<dbReference type="GO" id="GO:0051205">
    <property type="term" value="P:protein insertion into membrane"/>
    <property type="evidence" value="ECO:0007669"/>
    <property type="project" value="TreeGrafter"/>
</dbReference>
<accession>A0A7J0BIV6</accession>
<dbReference type="EMBL" id="BLVO01000013">
    <property type="protein sequence ID" value="GFM33559.1"/>
    <property type="molecule type" value="Genomic_DNA"/>
</dbReference>
<keyword evidence="8 13" id="KW-1133">Transmembrane helix</keyword>
<feature type="transmembrane region" description="Helical" evidence="13">
    <location>
        <begin position="414"/>
        <end position="436"/>
    </location>
</feature>
<evidence type="ECO:0000256" key="6">
    <source>
        <dbReference type="ARBA" id="ARBA00022692"/>
    </source>
</evidence>
<evidence type="ECO:0000256" key="8">
    <source>
        <dbReference type="ARBA" id="ARBA00022989"/>
    </source>
</evidence>
<dbReference type="GO" id="GO:0015031">
    <property type="term" value="P:protein transport"/>
    <property type="evidence" value="ECO:0007669"/>
    <property type="project" value="UniProtKB-KW"/>
</dbReference>
<comment type="subunit">
    <text evidence="13">Interacts with the Sec translocase complex via SecD. Specifically interacts with transmembrane segments of nascent integral membrane proteins during membrane integration.</text>
</comment>
<evidence type="ECO:0000256" key="13">
    <source>
        <dbReference type="HAMAP-Rule" id="MF_01810"/>
    </source>
</evidence>
<feature type="domain" description="Membrane insertase YidC N-terminal" evidence="15">
    <location>
        <begin position="74"/>
        <end position="337"/>
    </location>
</feature>
<keyword evidence="17" id="KW-1185">Reference proteome</keyword>
<feature type="transmembrane region" description="Helical" evidence="13">
    <location>
        <begin position="501"/>
        <end position="521"/>
    </location>
</feature>
<dbReference type="PRINTS" id="PR00701">
    <property type="entry name" value="60KDINNERMP"/>
</dbReference>
<dbReference type="InterPro" id="IPR019998">
    <property type="entry name" value="Membr_insert_YidC"/>
</dbReference>